<reference evidence="3" key="1">
    <citation type="submission" date="2016-04" db="EMBL/GenBank/DDBJ databases">
        <title>The genome sequence project of a novel Fervidobacterium isolate from a hot spring in Thailand.</title>
        <authorList>
            <person name="Gonzalez J.M."/>
            <person name="Cuecas A."/>
            <person name="Kanoksilapatham W."/>
        </authorList>
    </citation>
    <scope>NUCLEOTIDE SEQUENCE [LARGE SCALE GENOMIC DNA]</scope>
    <source>
        <strain evidence="3">FC2004</strain>
    </source>
</reference>
<dbReference type="EMBL" id="LWAF01000008">
    <property type="protein sequence ID" value="ODN30266.1"/>
    <property type="molecule type" value="Genomic_DNA"/>
</dbReference>
<dbReference type="AlphaFoldDB" id="A0A1E3G1Y3"/>
<feature type="compositionally biased region" description="Basic and acidic residues" evidence="1">
    <location>
        <begin position="1"/>
        <end position="17"/>
    </location>
</feature>
<evidence type="ECO:0000256" key="1">
    <source>
        <dbReference type="SAM" id="MobiDB-lite"/>
    </source>
</evidence>
<sequence>MLKLWDGLKRRCKRSGEHPQGGISEIPKGDRSRGLGQPGAVKVSKLTYRTKNPRTLVRGVGQRNSSLQTKAEIKGKDSPVTQS</sequence>
<proteinExistence type="predicted"/>
<gene>
    <name evidence="2" type="ORF">A4H02_06130</name>
</gene>
<name>A0A1E3G1Y3_9BACT</name>
<comment type="caution">
    <text evidence="2">The sequence shown here is derived from an EMBL/GenBank/DDBJ whole genome shotgun (WGS) entry which is preliminary data.</text>
</comment>
<feature type="region of interest" description="Disordered" evidence="1">
    <location>
        <begin position="56"/>
        <end position="83"/>
    </location>
</feature>
<protein>
    <submittedName>
        <fullName evidence="2">Uncharacterized protein</fullName>
    </submittedName>
</protein>
<feature type="region of interest" description="Disordered" evidence="1">
    <location>
        <begin position="1"/>
        <end position="44"/>
    </location>
</feature>
<dbReference type="Proteomes" id="UP000094570">
    <property type="component" value="Unassembled WGS sequence"/>
</dbReference>
<accession>A0A1E3G1Y3</accession>
<evidence type="ECO:0000313" key="3">
    <source>
        <dbReference type="Proteomes" id="UP000094570"/>
    </source>
</evidence>
<keyword evidence="3" id="KW-1185">Reference proteome</keyword>
<dbReference type="STRING" id="1008305.A4H02_06130"/>
<organism evidence="2 3">
    <name type="scientific">Fervidobacterium thailandense</name>
    <dbReference type="NCBI Taxonomy" id="1008305"/>
    <lineage>
        <taxon>Bacteria</taxon>
        <taxon>Thermotogati</taxon>
        <taxon>Thermotogota</taxon>
        <taxon>Thermotogae</taxon>
        <taxon>Thermotogales</taxon>
        <taxon>Fervidobacteriaceae</taxon>
        <taxon>Fervidobacterium</taxon>
    </lineage>
</organism>
<evidence type="ECO:0000313" key="2">
    <source>
        <dbReference type="EMBL" id="ODN30266.1"/>
    </source>
</evidence>